<dbReference type="InterPro" id="IPR002716">
    <property type="entry name" value="PIN_dom"/>
</dbReference>
<dbReference type="Proteomes" id="UP000037507">
    <property type="component" value="Unassembled WGS sequence"/>
</dbReference>
<dbReference type="STRING" id="1293045.H663_18225"/>
<sequence>MTLNPRIVIDTNVLYSALRSQMGVSYRLLSMVGQARFLPQVSAPLIAEYEDVLKRGQLALSHAQIDDVIDYICAQSEHHRIFYLWRPLLKDPNDDFILELAVKAQASIVTWNVADFKKAASLHVQVMSPRQLLEILEKSS</sequence>
<accession>A0A2T7UI40</accession>
<reference evidence="2" key="1">
    <citation type="submission" date="2017-04" db="EMBL/GenBank/DDBJ databases">
        <title>Unexpected and diverse lifestyles within the genus Limnohabitans.</title>
        <authorList>
            <person name="Kasalicky V."/>
            <person name="Mehrshad M."/>
            <person name="Andrei S.-A."/>
            <person name="Salcher M."/>
            <person name="Kratochvilova H."/>
            <person name="Simek K."/>
            <person name="Ghai R."/>
        </authorList>
    </citation>
    <scope>NUCLEOTIDE SEQUENCE [LARGE SCALE GENOMIC DNA]</scope>
    <source>
        <strain evidence="2">II-D5</strain>
    </source>
</reference>
<organism evidence="2 3">
    <name type="scientific">Limnohabitans planktonicus II-D5</name>
    <dbReference type="NCBI Taxonomy" id="1293045"/>
    <lineage>
        <taxon>Bacteria</taxon>
        <taxon>Pseudomonadati</taxon>
        <taxon>Pseudomonadota</taxon>
        <taxon>Betaproteobacteria</taxon>
        <taxon>Burkholderiales</taxon>
        <taxon>Comamonadaceae</taxon>
        <taxon>Limnohabitans</taxon>
    </lineage>
</organism>
<dbReference type="EMBL" id="LFYT02000002">
    <property type="protein sequence ID" value="PVE44291.1"/>
    <property type="molecule type" value="Genomic_DNA"/>
</dbReference>
<gene>
    <name evidence="2" type="ORF">H663_002245</name>
</gene>
<dbReference type="InterPro" id="IPR002850">
    <property type="entry name" value="PIN_toxin-like"/>
</dbReference>
<keyword evidence="3" id="KW-1185">Reference proteome</keyword>
<feature type="domain" description="PIN" evidence="1">
    <location>
        <begin position="6"/>
        <end position="114"/>
    </location>
</feature>
<protein>
    <submittedName>
        <fullName evidence="2">Toxin-antitoxin system toxin component, PIN family</fullName>
    </submittedName>
</protein>
<evidence type="ECO:0000259" key="1">
    <source>
        <dbReference type="Pfam" id="PF13470"/>
    </source>
</evidence>
<name>A0A2T7UI40_9BURK</name>
<comment type="caution">
    <text evidence="2">The sequence shown here is derived from an EMBL/GenBank/DDBJ whole genome shotgun (WGS) entry which is preliminary data.</text>
</comment>
<evidence type="ECO:0000313" key="2">
    <source>
        <dbReference type="EMBL" id="PVE44291.1"/>
    </source>
</evidence>
<proteinExistence type="predicted"/>
<dbReference type="PANTHER" id="PTHR34610">
    <property type="entry name" value="SSL7007 PROTEIN"/>
    <property type="match status" value="1"/>
</dbReference>
<dbReference type="Pfam" id="PF13470">
    <property type="entry name" value="PIN_3"/>
    <property type="match status" value="1"/>
</dbReference>
<dbReference type="PANTHER" id="PTHR34610:SF3">
    <property type="entry name" value="SSL7007 PROTEIN"/>
    <property type="match status" value="1"/>
</dbReference>
<dbReference type="InterPro" id="IPR029060">
    <property type="entry name" value="PIN-like_dom_sf"/>
</dbReference>
<dbReference type="Gene3D" id="3.40.50.1010">
    <property type="entry name" value="5'-nuclease"/>
    <property type="match status" value="1"/>
</dbReference>
<evidence type="ECO:0000313" key="3">
    <source>
        <dbReference type="Proteomes" id="UP000037507"/>
    </source>
</evidence>
<dbReference type="RefSeq" id="WP_053176057.1">
    <property type="nucleotide sequence ID" value="NZ_LFYT02000002.1"/>
</dbReference>
<dbReference type="OrthoDB" id="271187at2"/>
<dbReference type="NCBIfam" id="TIGR00305">
    <property type="entry name" value="putative toxin-antitoxin system toxin component, PIN family"/>
    <property type="match status" value="1"/>
</dbReference>
<dbReference type="AlphaFoldDB" id="A0A2T7UI40"/>
<dbReference type="SUPFAM" id="SSF88723">
    <property type="entry name" value="PIN domain-like"/>
    <property type="match status" value="1"/>
</dbReference>